<dbReference type="AlphaFoldDB" id="A0A2P7AXV2"/>
<organism evidence="1 2">
    <name type="scientific">Phyllobacterium brassicacearum</name>
    <dbReference type="NCBI Taxonomy" id="314235"/>
    <lineage>
        <taxon>Bacteria</taxon>
        <taxon>Pseudomonadati</taxon>
        <taxon>Pseudomonadota</taxon>
        <taxon>Alphaproteobacteria</taxon>
        <taxon>Hyphomicrobiales</taxon>
        <taxon>Phyllobacteriaceae</taxon>
        <taxon>Phyllobacterium</taxon>
    </lineage>
</organism>
<sequence length="205" mass="22875">MGASRTRHYFYGKDLSIEKYLTVLEGEYARIIEKIGDGEGDITNAEGIALRRFVYLQYSRTEQAVKRRTDGMSQMDTAAHRGMEAHRTGKPNLSHRNMILRVMKTFLQTESAVQDLDIILLRNRTSRGFVTSDDPAVLTNRLLAQRQGADSTGIASTGVQLTMPLSPRVTLVCFDPSAYLVEAARVIGSTCESLRTFKPSTSFSF</sequence>
<dbReference type="OrthoDB" id="9148269at2"/>
<dbReference type="Proteomes" id="UP000241444">
    <property type="component" value="Unassembled WGS sequence"/>
</dbReference>
<proteinExistence type="predicted"/>
<protein>
    <submittedName>
        <fullName evidence="1">Uncharacterized protein</fullName>
    </submittedName>
</protein>
<keyword evidence="2" id="KW-1185">Reference proteome</keyword>
<evidence type="ECO:0000313" key="1">
    <source>
        <dbReference type="EMBL" id="PSH59046.1"/>
    </source>
</evidence>
<dbReference type="RefSeq" id="WP_106714278.1">
    <property type="nucleotide sequence ID" value="NZ_PGGO01000045.1"/>
</dbReference>
<dbReference type="EMBL" id="PGGO01000045">
    <property type="protein sequence ID" value="PSH59046.1"/>
    <property type="molecule type" value="Genomic_DNA"/>
</dbReference>
<comment type="caution">
    <text evidence="1">The sequence shown here is derived from an EMBL/GenBank/DDBJ whole genome shotgun (WGS) entry which is preliminary data.</text>
</comment>
<name>A0A2P7AXV2_9HYPH</name>
<reference evidence="2" key="1">
    <citation type="submission" date="2017-11" db="EMBL/GenBank/DDBJ databases">
        <authorList>
            <person name="Kuznetsova I."/>
            <person name="Sazanova A."/>
            <person name="Chirak E."/>
            <person name="Safronova V."/>
            <person name="Willems A."/>
        </authorList>
    </citation>
    <scope>NUCLEOTIDE SEQUENCE [LARGE SCALE GENOMIC DNA]</scope>
    <source>
        <strain evidence="2">STM 196</strain>
    </source>
</reference>
<accession>A0A2P7AXV2</accession>
<dbReference type="InterPro" id="IPR025332">
    <property type="entry name" value="DUF4238"/>
</dbReference>
<dbReference type="Pfam" id="PF14022">
    <property type="entry name" value="DUF4238"/>
    <property type="match status" value="1"/>
</dbReference>
<evidence type="ECO:0000313" key="2">
    <source>
        <dbReference type="Proteomes" id="UP000241444"/>
    </source>
</evidence>
<gene>
    <name evidence="1" type="ORF">CU102_27735</name>
</gene>